<dbReference type="NCBIfam" id="TIGR01691">
    <property type="entry name" value="enolase-ppase"/>
    <property type="match status" value="1"/>
</dbReference>
<keyword evidence="5 7" id="KW-0460">Magnesium</keyword>
<feature type="binding site" evidence="7">
    <location>
        <begin position="132"/>
        <end position="133"/>
    </location>
    <ligand>
        <name>substrate</name>
    </ligand>
</feature>
<dbReference type="Gene3D" id="3.40.50.1000">
    <property type="entry name" value="HAD superfamily/HAD-like"/>
    <property type="match status" value="1"/>
</dbReference>
<evidence type="ECO:0000256" key="2">
    <source>
        <dbReference type="ARBA" id="ARBA00022605"/>
    </source>
</evidence>
<keyword evidence="1 7" id="KW-0963">Cytoplasm</keyword>
<name>A0ABR3WVF2_9PEZI</name>
<comment type="pathway">
    <text evidence="7">Amino-acid biosynthesis; L-methionine biosynthesis via salvage pathway; L-methionine from S-methyl-5-thio-alpha-D-ribose 1-phosphate: step 3/6.</text>
</comment>
<comment type="cofactor">
    <cofactor evidence="7">
        <name>Mg(2+)</name>
        <dbReference type="ChEBI" id="CHEBI:18420"/>
    </cofactor>
    <text evidence="7">Binds 1 Mg(2+) ion per subunit.</text>
</comment>
<accession>A0ABR3WVF2</accession>
<feature type="binding site" evidence="7">
    <location>
        <position position="167"/>
    </location>
    <ligand>
        <name>substrate</name>
    </ligand>
</feature>
<sequence length="271" mass="30317">MAPAAEPGGSPAKVVLLDIEGTVCSISFVKDILFPYALETLPKTLSAEWDDPKFVPYREAFPPEHAATPEALISHVRDLTERDVKAPYLKSLQGYLWESGYRSGALRAKLFPDVAPRLAAWRGQGVDLVVYSSGSVAAQKLLFAHTTDGDLTPRFAGYFDTVNAGPKTEAASYTRIASQYADRYEPADWLFLSDNVREVEAAKEAGMRSVVVQRPGNAPLPTEVADKHRVIQDFDELEQRRRNPRRRVRSEETRSKETSPPRKKRSKRTRT</sequence>
<dbReference type="SFLD" id="SFLDG01129">
    <property type="entry name" value="C1.5:_HAD__Beta-PGM__Phosphata"/>
    <property type="match status" value="1"/>
</dbReference>
<evidence type="ECO:0000313" key="9">
    <source>
        <dbReference type="EMBL" id="KAL1867640.1"/>
    </source>
</evidence>
<evidence type="ECO:0000256" key="3">
    <source>
        <dbReference type="ARBA" id="ARBA00022723"/>
    </source>
</evidence>
<evidence type="ECO:0000256" key="5">
    <source>
        <dbReference type="ARBA" id="ARBA00022842"/>
    </source>
</evidence>
<reference evidence="9 10" key="1">
    <citation type="journal article" date="2024" name="Commun. Biol.">
        <title>Comparative genomic analysis of thermophilic fungi reveals convergent evolutionary adaptations and gene losses.</title>
        <authorList>
            <person name="Steindorff A.S."/>
            <person name="Aguilar-Pontes M.V."/>
            <person name="Robinson A.J."/>
            <person name="Andreopoulos B."/>
            <person name="LaButti K."/>
            <person name="Kuo A."/>
            <person name="Mondo S."/>
            <person name="Riley R."/>
            <person name="Otillar R."/>
            <person name="Haridas S."/>
            <person name="Lipzen A."/>
            <person name="Grimwood J."/>
            <person name="Schmutz J."/>
            <person name="Clum A."/>
            <person name="Reid I.D."/>
            <person name="Moisan M.C."/>
            <person name="Butler G."/>
            <person name="Nguyen T.T.M."/>
            <person name="Dewar K."/>
            <person name="Conant G."/>
            <person name="Drula E."/>
            <person name="Henrissat B."/>
            <person name="Hansel C."/>
            <person name="Singer S."/>
            <person name="Hutchinson M.I."/>
            <person name="de Vries R.P."/>
            <person name="Natvig D.O."/>
            <person name="Powell A.J."/>
            <person name="Tsang A."/>
            <person name="Grigoriev I.V."/>
        </authorList>
    </citation>
    <scope>NUCLEOTIDE SEQUENCE [LARGE SCALE GENOMIC DNA]</scope>
    <source>
        <strain evidence="9 10">ATCC 24622</strain>
    </source>
</reference>
<evidence type="ECO:0000313" key="10">
    <source>
        <dbReference type="Proteomes" id="UP001586593"/>
    </source>
</evidence>
<feature type="region of interest" description="Disordered" evidence="8">
    <location>
        <begin position="214"/>
        <end position="271"/>
    </location>
</feature>
<comment type="subcellular location">
    <subcellularLocation>
        <location evidence="7">Cytoplasm</location>
    </subcellularLocation>
    <subcellularLocation>
        <location evidence="7">Nucleus</location>
    </subcellularLocation>
</comment>
<keyword evidence="7" id="KW-0539">Nucleus</keyword>
<evidence type="ECO:0000256" key="6">
    <source>
        <dbReference type="ARBA" id="ARBA00023167"/>
    </source>
</evidence>
<dbReference type="HAMAP" id="MF_01681">
    <property type="entry name" value="Salvage_MtnC"/>
    <property type="match status" value="1"/>
</dbReference>
<comment type="function">
    <text evidence="7">Bifunctional enzyme that catalyzes the enolization of 2,3-diketo-5-methylthiopentyl-1-phosphate (DK-MTP-1-P) into the intermediate 2-hydroxy-3-keto-5-methylthiopentenyl-1-phosphate (HK-MTPenyl-1-P), which is then dephosphorylated to form the acireductone 1,2-dihydroxy-3-keto-5-methylthiopentene (DHK-MTPene).</text>
</comment>
<dbReference type="SFLD" id="SFLDS00003">
    <property type="entry name" value="Haloacid_Dehalogenase"/>
    <property type="match status" value="1"/>
</dbReference>
<comment type="caution">
    <text evidence="9">The sequence shown here is derived from an EMBL/GenBank/DDBJ whole genome shotgun (WGS) entry which is preliminary data.</text>
</comment>
<dbReference type="InterPro" id="IPR023214">
    <property type="entry name" value="HAD_sf"/>
</dbReference>
<keyword evidence="3 7" id="KW-0479">Metal-binding</keyword>
<dbReference type="Proteomes" id="UP001586593">
    <property type="component" value="Unassembled WGS sequence"/>
</dbReference>
<comment type="pathway">
    <text evidence="7">Amino-acid biosynthesis; L-methionine biosynthesis via salvage pathway; L-methionine from S-methyl-5-thio-alpha-D-ribose 1-phosphate: step 4/6.</text>
</comment>
<dbReference type="PANTHER" id="PTHR20371">
    <property type="entry name" value="ENOLASE-PHOSPHATASE E1"/>
    <property type="match status" value="1"/>
</dbReference>
<evidence type="ECO:0000256" key="8">
    <source>
        <dbReference type="SAM" id="MobiDB-lite"/>
    </source>
</evidence>
<feature type="binding site" evidence="7">
    <location>
        <position position="18"/>
    </location>
    <ligand>
        <name>Mg(2+)</name>
        <dbReference type="ChEBI" id="CHEBI:18420"/>
    </ligand>
</feature>
<proteinExistence type="inferred from homology"/>
<evidence type="ECO:0000256" key="4">
    <source>
        <dbReference type="ARBA" id="ARBA00022801"/>
    </source>
</evidence>
<dbReference type="CDD" id="cd01629">
    <property type="entry name" value="HAD_EP"/>
    <property type="match status" value="1"/>
</dbReference>
<dbReference type="EC" id="3.1.3.77" evidence="7"/>
<comment type="subunit">
    <text evidence="7">Monomer.</text>
</comment>
<gene>
    <name evidence="7" type="primary">UTR4</name>
    <name evidence="9" type="ORF">VTK73DRAFT_4063</name>
</gene>
<keyword evidence="4 7" id="KW-0378">Hydrolase</keyword>
<dbReference type="EMBL" id="JAZHXJ010000235">
    <property type="protein sequence ID" value="KAL1867640.1"/>
    <property type="molecule type" value="Genomic_DNA"/>
</dbReference>
<protein>
    <recommendedName>
        <fullName evidence="7">Enolase-phosphatase E1</fullName>
        <ecNumber evidence="7">3.1.3.77</ecNumber>
    </recommendedName>
    <alternativeName>
        <fullName evidence="7">2,3-diketo-5-methylthio-1-phosphopentane phosphatase</fullName>
    </alternativeName>
</protein>
<feature type="compositionally biased region" description="Basic and acidic residues" evidence="8">
    <location>
        <begin position="249"/>
        <end position="260"/>
    </location>
</feature>
<dbReference type="InterPro" id="IPR036412">
    <property type="entry name" value="HAD-like_sf"/>
</dbReference>
<keyword evidence="6 7" id="KW-0486">Methionine biosynthesis</keyword>
<dbReference type="Gene3D" id="1.10.720.60">
    <property type="match status" value="1"/>
</dbReference>
<evidence type="ECO:0000256" key="7">
    <source>
        <dbReference type="HAMAP-Rule" id="MF_03117"/>
    </source>
</evidence>
<feature type="binding site" evidence="7">
    <location>
        <position position="20"/>
    </location>
    <ligand>
        <name>Mg(2+)</name>
        <dbReference type="ChEBI" id="CHEBI:18420"/>
    </ligand>
</feature>
<keyword evidence="10" id="KW-1185">Reference proteome</keyword>
<dbReference type="HAMAP" id="MF_03117">
    <property type="entry name" value="Salvage_MtnC_euk"/>
    <property type="match status" value="1"/>
</dbReference>
<organism evidence="9 10">
    <name type="scientific">Phialemonium thermophilum</name>
    <dbReference type="NCBI Taxonomy" id="223376"/>
    <lineage>
        <taxon>Eukaryota</taxon>
        <taxon>Fungi</taxon>
        <taxon>Dikarya</taxon>
        <taxon>Ascomycota</taxon>
        <taxon>Pezizomycotina</taxon>
        <taxon>Sordariomycetes</taxon>
        <taxon>Sordariomycetidae</taxon>
        <taxon>Cephalothecales</taxon>
        <taxon>Cephalothecaceae</taxon>
        <taxon>Phialemonium</taxon>
    </lineage>
</organism>
<dbReference type="SFLD" id="SFLDG01133">
    <property type="entry name" value="C1.5.4:_Enolase-phosphatase_Li"/>
    <property type="match status" value="1"/>
</dbReference>
<dbReference type="Pfam" id="PF00702">
    <property type="entry name" value="Hydrolase"/>
    <property type="match status" value="1"/>
</dbReference>
<evidence type="ECO:0000256" key="1">
    <source>
        <dbReference type="ARBA" id="ARBA00022490"/>
    </source>
</evidence>
<feature type="binding site" evidence="7">
    <location>
        <position position="194"/>
    </location>
    <ligand>
        <name>Mg(2+)</name>
        <dbReference type="ChEBI" id="CHEBI:18420"/>
    </ligand>
</feature>
<feature type="compositionally biased region" description="Basic residues" evidence="8">
    <location>
        <begin position="261"/>
        <end position="271"/>
    </location>
</feature>
<dbReference type="InterPro" id="IPR027511">
    <property type="entry name" value="ENOPH1_eukaryotes"/>
</dbReference>
<dbReference type="InterPro" id="IPR023943">
    <property type="entry name" value="Enolase-ppase_E1"/>
</dbReference>
<feature type="compositionally biased region" description="Basic and acidic residues" evidence="8">
    <location>
        <begin position="224"/>
        <end position="241"/>
    </location>
</feature>
<dbReference type="SUPFAM" id="SSF56784">
    <property type="entry name" value="HAD-like"/>
    <property type="match status" value="1"/>
</dbReference>
<comment type="catalytic activity">
    <reaction evidence="7">
        <text>5-methylsulfanyl-2,3-dioxopentyl phosphate + H2O = 1,2-dihydroxy-5-(methylsulfanyl)pent-1-en-3-one + phosphate</text>
        <dbReference type="Rhea" id="RHEA:21700"/>
        <dbReference type="ChEBI" id="CHEBI:15377"/>
        <dbReference type="ChEBI" id="CHEBI:43474"/>
        <dbReference type="ChEBI" id="CHEBI:49252"/>
        <dbReference type="ChEBI" id="CHEBI:58828"/>
        <dbReference type="EC" id="3.1.3.77"/>
    </reaction>
</comment>
<keyword evidence="2 7" id="KW-0028">Amino-acid biosynthesis</keyword>
<comment type="similarity">
    <text evidence="7">Belongs to the HAD-like hydrolase superfamily. MasA/MtnC family.</text>
</comment>
<dbReference type="PANTHER" id="PTHR20371:SF1">
    <property type="entry name" value="ENOLASE-PHOSPHATASE E1"/>
    <property type="match status" value="1"/>
</dbReference>